<dbReference type="EMBL" id="JAUOQO010000370">
    <property type="protein sequence ID" value="MDO6575225.1"/>
    <property type="molecule type" value="Genomic_DNA"/>
</dbReference>
<dbReference type="RefSeq" id="WP_303522209.1">
    <property type="nucleotide sequence ID" value="NZ_JAUOQO010000370.1"/>
</dbReference>
<sequence>MSWDETDVTIDAGEVDVAETPDYLVDALQLGDTLILYKQRSAYVMRLIGQPYIFQVQKLPGDAGML</sequence>
<name>A0AAW7YUP6_9STAP</name>
<proteinExistence type="predicted"/>
<gene>
    <name evidence="1" type="ORF">Q4528_14005</name>
</gene>
<dbReference type="AlphaFoldDB" id="A0AAW7YUP6"/>
<keyword evidence="2" id="KW-1185">Reference proteome</keyword>
<evidence type="ECO:0000313" key="1">
    <source>
        <dbReference type="EMBL" id="MDO6575225.1"/>
    </source>
</evidence>
<protein>
    <submittedName>
        <fullName evidence="1">Uncharacterized protein</fullName>
    </submittedName>
</protein>
<reference evidence="1" key="1">
    <citation type="submission" date="2023-07" db="EMBL/GenBank/DDBJ databases">
        <title>Genome content predicts the carbon catabolic preferences of heterotrophic bacteria.</title>
        <authorList>
            <person name="Gralka M."/>
        </authorList>
    </citation>
    <scope>NUCLEOTIDE SEQUENCE</scope>
    <source>
        <strain evidence="1">E2R20</strain>
    </source>
</reference>
<dbReference type="Proteomes" id="UP001170310">
    <property type="component" value="Unassembled WGS sequence"/>
</dbReference>
<organism evidence="1 2">
    <name type="scientific">Staphylococcus pasteuri_A</name>
    <dbReference type="NCBI Taxonomy" id="3062664"/>
    <lineage>
        <taxon>Bacteria</taxon>
        <taxon>Bacillati</taxon>
        <taxon>Bacillota</taxon>
        <taxon>Bacilli</taxon>
        <taxon>Bacillales</taxon>
        <taxon>Staphylococcaceae</taxon>
        <taxon>Staphylococcus</taxon>
    </lineage>
</organism>
<feature type="non-terminal residue" evidence="1">
    <location>
        <position position="66"/>
    </location>
</feature>
<accession>A0AAW7YUP6</accession>
<comment type="caution">
    <text evidence="1">The sequence shown here is derived from an EMBL/GenBank/DDBJ whole genome shotgun (WGS) entry which is preliminary data.</text>
</comment>
<evidence type="ECO:0000313" key="2">
    <source>
        <dbReference type="Proteomes" id="UP001170310"/>
    </source>
</evidence>